<gene>
    <name evidence="6" type="ORF">DES53_103249</name>
</gene>
<evidence type="ECO:0000313" key="6">
    <source>
        <dbReference type="EMBL" id="RBP45251.1"/>
    </source>
</evidence>
<dbReference type="SUPFAM" id="SSF54631">
    <property type="entry name" value="CBS-domain pair"/>
    <property type="match status" value="1"/>
</dbReference>
<dbReference type="InterPro" id="IPR046342">
    <property type="entry name" value="CBS_dom_sf"/>
</dbReference>
<dbReference type="GO" id="GO:0005886">
    <property type="term" value="C:plasma membrane"/>
    <property type="evidence" value="ECO:0007669"/>
    <property type="project" value="TreeGrafter"/>
</dbReference>
<dbReference type="Gene3D" id="3.10.580.10">
    <property type="entry name" value="CBS-domain"/>
    <property type="match status" value="1"/>
</dbReference>
<dbReference type="PROSITE" id="PS51371">
    <property type="entry name" value="CBS"/>
    <property type="match status" value="1"/>
</dbReference>
<keyword evidence="7" id="KW-1185">Reference proteome</keyword>
<dbReference type="EMBL" id="QNRR01000003">
    <property type="protein sequence ID" value="RBP45251.1"/>
    <property type="molecule type" value="Genomic_DNA"/>
</dbReference>
<proteinExistence type="predicted"/>
<dbReference type="OrthoDB" id="191027at2"/>
<accession>A0A366HPF8</accession>
<feature type="transmembrane region" description="Helical" evidence="4">
    <location>
        <begin position="85"/>
        <end position="110"/>
    </location>
</feature>
<evidence type="ECO:0000256" key="2">
    <source>
        <dbReference type="ARBA" id="ARBA00023122"/>
    </source>
</evidence>
<sequence length="318" mass="34523">MIWVLLPLCLILAFILSGMESALLTVSRVRARHAADEGDKLAARLAGLLEKRNEILHTVTVLNRAMGLGAFAMVAVGLVHLLGPWGWAAALLLGLPVFLIGLELVPKVLFRRYPFRLLRSFAPMLCYIHRASTPTLWLARLITPKQLTSPTHVESVGLSSLAKTVAGLGVLPEQTCKLLHGLAEFHPMQARNVMTHLKKLSALPPDLPLTSVVALSKEAPLLWRAVMTSDGTLKGWLDMTALPASPSRDRLVRQFMRPLLQIRETDSALRCLQALRKRGEPVAAVLDGSGETVGVITQKGLVQALLAQNGKNGHGAVK</sequence>
<evidence type="ECO:0000259" key="5">
    <source>
        <dbReference type="PROSITE" id="PS51371"/>
    </source>
</evidence>
<evidence type="ECO:0000256" key="4">
    <source>
        <dbReference type="SAM" id="Phobius"/>
    </source>
</evidence>
<dbReference type="AlphaFoldDB" id="A0A366HPF8"/>
<evidence type="ECO:0000313" key="7">
    <source>
        <dbReference type="Proteomes" id="UP000253426"/>
    </source>
</evidence>
<dbReference type="Pfam" id="PF00571">
    <property type="entry name" value="CBS"/>
    <property type="match status" value="1"/>
</dbReference>
<protein>
    <submittedName>
        <fullName evidence="6">CBS domain containing-hemolysin-like protein</fullName>
    </submittedName>
</protein>
<keyword evidence="4" id="KW-0472">Membrane</keyword>
<dbReference type="RefSeq" id="WP_113958380.1">
    <property type="nucleotide sequence ID" value="NZ_QNRR01000003.1"/>
</dbReference>
<dbReference type="InterPro" id="IPR002550">
    <property type="entry name" value="CNNM"/>
</dbReference>
<dbReference type="InterPro" id="IPR000644">
    <property type="entry name" value="CBS_dom"/>
</dbReference>
<dbReference type="PANTHER" id="PTHR22777">
    <property type="entry name" value="HEMOLYSIN-RELATED"/>
    <property type="match status" value="1"/>
</dbReference>
<organism evidence="6 7">
    <name type="scientific">Roseimicrobium gellanilyticum</name>
    <dbReference type="NCBI Taxonomy" id="748857"/>
    <lineage>
        <taxon>Bacteria</taxon>
        <taxon>Pseudomonadati</taxon>
        <taxon>Verrucomicrobiota</taxon>
        <taxon>Verrucomicrobiia</taxon>
        <taxon>Verrucomicrobiales</taxon>
        <taxon>Verrucomicrobiaceae</taxon>
        <taxon>Roseimicrobium</taxon>
    </lineage>
</organism>
<dbReference type="Proteomes" id="UP000253426">
    <property type="component" value="Unassembled WGS sequence"/>
</dbReference>
<keyword evidence="1" id="KW-0677">Repeat</keyword>
<evidence type="ECO:0000256" key="1">
    <source>
        <dbReference type="ARBA" id="ARBA00022737"/>
    </source>
</evidence>
<comment type="caution">
    <text evidence="6">The sequence shown here is derived from an EMBL/GenBank/DDBJ whole genome shotgun (WGS) entry which is preliminary data.</text>
</comment>
<dbReference type="PANTHER" id="PTHR22777:SF17">
    <property type="entry name" value="UPF0053 PROTEIN SLL0260"/>
    <property type="match status" value="1"/>
</dbReference>
<feature type="domain" description="CBS" evidence="5">
    <location>
        <begin position="255"/>
        <end position="312"/>
    </location>
</feature>
<keyword evidence="4" id="KW-1133">Transmembrane helix</keyword>
<name>A0A366HPF8_9BACT</name>
<evidence type="ECO:0000256" key="3">
    <source>
        <dbReference type="PROSITE-ProRule" id="PRU00703"/>
    </source>
</evidence>
<keyword evidence="4" id="KW-0812">Transmembrane</keyword>
<dbReference type="Pfam" id="PF01595">
    <property type="entry name" value="CNNM"/>
    <property type="match status" value="1"/>
</dbReference>
<keyword evidence="2 3" id="KW-0129">CBS domain</keyword>
<reference evidence="6 7" key="1">
    <citation type="submission" date="2018-06" db="EMBL/GenBank/DDBJ databases">
        <title>Genomic Encyclopedia of Type Strains, Phase IV (KMG-IV): sequencing the most valuable type-strain genomes for metagenomic binning, comparative biology and taxonomic classification.</title>
        <authorList>
            <person name="Goeker M."/>
        </authorList>
    </citation>
    <scope>NUCLEOTIDE SEQUENCE [LARGE SCALE GENOMIC DNA]</scope>
    <source>
        <strain evidence="6 7">DSM 25532</strain>
    </source>
</reference>